<dbReference type="Proteomes" id="UP000594688">
    <property type="component" value="Chromosome"/>
</dbReference>
<dbReference type="EMBL" id="CP048685">
    <property type="protein sequence ID" value="QPJ62387.1"/>
    <property type="molecule type" value="Genomic_DNA"/>
</dbReference>
<accession>A0A7T0BWN7</accession>
<protein>
    <submittedName>
        <fullName evidence="1">Uncharacterized protein</fullName>
    </submittedName>
</protein>
<dbReference type="AlphaFoldDB" id="A0A7T0BWN7"/>
<organism evidence="1 2">
    <name type="scientific">Candidatus Nitronauta litoralis</name>
    <dbReference type="NCBI Taxonomy" id="2705533"/>
    <lineage>
        <taxon>Bacteria</taxon>
        <taxon>Pseudomonadati</taxon>
        <taxon>Nitrospinota/Tectimicrobiota group</taxon>
        <taxon>Nitrospinota</taxon>
        <taxon>Nitrospinia</taxon>
        <taxon>Nitrospinales</taxon>
        <taxon>Nitrospinaceae</taxon>
        <taxon>Candidatus Nitronauta</taxon>
    </lineage>
</organism>
<dbReference type="KEGG" id="nli:G3M70_11110"/>
<proteinExistence type="predicted"/>
<name>A0A7T0BWN7_9BACT</name>
<evidence type="ECO:0000313" key="2">
    <source>
        <dbReference type="Proteomes" id="UP000594688"/>
    </source>
</evidence>
<reference evidence="1 2" key="1">
    <citation type="submission" date="2020-02" db="EMBL/GenBank/DDBJ databases">
        <title>Genomic and physiological characterization of two novel Nitrospinaceae genera.</title>
        <authorList>
            <person name="Mueller A.J."/>
            <person name="Jung M.-Y."/>
            <person name="Strachan C.R."/>
            <person name="Herbold C.W."/>
            <person name="Kirkegaard R.H."/>
            <person name="Daims H."/>
        </authorList>
    </citation>
    <scope>NUCLEOTIDE SEQUENCE [LARGE SCALE GENOMIC DNA]</scope>
    <source>
        <strain evidence="1">EB</strain>
    </source>
</reference>
<evidence type="ECO:0000313" key="1">
    <source>
        <dbReference type="EMBL" id="QPJ62387.1"/>
    </source>
</evidence>
<sequence>MPKEKIVYVVHGIDTEGPLHESLSATFERLQDTFDINLTPSYANLQKLRNQEIDLDGRESVVAKFLDPSLLTYNETWDHIDKMLARILAKDYRNQITDSFGGGWVYNWFCLDHVGFEVNPRGKDLGYHNVYDRYMEFLDKYDSHEIDEMDWHFHPLSTYREAHRCATSYENSPHLHPILCRKIIERNFFPSVFRAGFHVERPDCHWFLEQWIPFDGTNLAVDNLEELEMQNDLRNGRFGDWRRAPSDWSVYHPDFYDYQKPGQCRRSIARFLNVNTRFANITQEETDKAFRNAQNGMDVMLGLASHDYRELSTEVDMAREMIQKSSEKYQDVKFKFCKAKHAFNQVVNAGDYAPLELDVSLYRDAGALKLKILTKSGEVFGPQPYLAIKTKSGRFIHDNLDFGLDQRSWHYVFDADSVLDTDVEVVGVAANNKYGHTFIKNLKADI</sequence>
<gene>
    <name evidence="1" type="ORF">G3M70_11110</name>
</gene>